<sequence length="77" mass="8926">MSKTCKLIPFKHREIVSLLKGRHSIRNISEILGKPKSTVHNVIMKYNKEYCINTAFRSGRPPALSEQNKRQTKKNKC</sequence>
<dbReference type="AlphaFoldDB" id="A0A9N8W3B8"/>
<comment type="caution">
    <text evidence="1">The sequence shown here is derived from an EMBL/GenBank/DDBJ whole genome shotgun (WGS) entry which is preliminary data.</text>
</comment>
<protein>
    <submittedName>
        <fullName evidence="1">3700_t:CDS:1</fullName>
    </submittedName>
</protein>
<dbReference type="Proteomes" id="UP000789375">
    <property type="component" value="Unassembled WGS sequence"/>
</dbReference>
<organism evidence="1 2">
    <name type="scientific">Funneliformis mosseae</name>
    <name type="common">Endomycorrhizal fungus</name>
    <name type="synonym">Glomus mosseae</name>
    <dbReference type="NCBI Taxonomy" id="27381"/>
    <lineage>
        <taxon>Eukaryota</taxon>
        <taxon>Fungi</taxon>
        <taxon>Fungi incertae sedis</taxon>
        <taxon>Mucoromycota</taxon>
        <taxon>Glomeromycotina</taxon>
        <taxon>Glomeromycetes</taxon>
        <taxon>Glomerales</taxon>
        <taxon>Glomeraceae</taxon>
        <taxon>Funneliformis</taxon>
    </lineage>
</organism>
<keyword evidence="2" id="KW-1185">Reference proteome</keyword>
<name>A0A9N8W3B8_FUNMO</name>
<dbReference type="EMBL" id="CAJVPP010000332">
    <property type="protein sequence ID" value="CAG8470541.1"/>
    <property type="molecule type" value="Genomic_DNA"/>
</dbReference>
<proteinExistence type="predicted"/>
<evidence type="ECO:0000313" key="1">
    <source>
        <dbReference type="EMBL" id="CAG8470541.1"/>
    </source>
</evidence>
<dbReference type="Gene3D" id="1.10.10.10">
    <property type="entry name" value="Winged helix-like DNA-binding domain superfamily/Winged helix DNA-binding domain"/>
    <property type="match status" value="1"/>
</dbReference>
<evidence type="ECO:0000313" key="2">
    <source>
        <dbReference type="Proteomes" id="UP000789375"/>
    </source>
</evidence>
<reference evidence="1" key="1">
    <citation type="submission" date="2021-06" db="EMBL/GenBank/DDBJ databases">
        <authorList>
            <person name="Kallberg Y."/>
            <person name="Tangrot J."/>
            <person name="Rosling A."/>
        </authorList>
    </citation>
    <scope>NUCLEOTIDE SEQUENCE</scope>
    <source>
        <strain evidence="1">87-6 pot B 2015</strain>
    </source>
</reference>
<accession>A0A9N8W3B8</accession>
<dbReference type="InterPro" id="IPR036388">
    <property type="entry name" value="WH-like_DNA-bd_sf"/>
</dbReference>
<gene>
    <name evidence="1" type="ORF">FMOSSE_LOCUS2494</name>
</gene>